<protein>
    <submittedName>
        <fullName evidence="4">PEP-CTERM motif protein</fullName>
    </submittedName>
</protein>
<name>A0A5C5WVD0_9BACT</name>
<comment type="caution">
    <text evidence="4">The sequence shown here is derived from an EMBL/GenBank/DDBJ whole genome shotgun (WGS) entry which is preliminary data.</text>
</comment>
<evidence type="ECO:0000259" key="3">
    <source>
        <dbReference type="Pfam" id="PF07589"/>
    </source>
</evidence>
<dbReference type="AlphaFoldDB" id="A0A5C5WVD0"/>
<dbReference type="OrthoDB" id="9915201at2"/>
<feature type="signal peptide" evidence="2">
    <location>
        <begin position="1"/>
        <end position="20"/>
    </location>
</feature>
<evidence type="ECO:0000256" key="1">
    <source>
        <dbReference type="SAM" id="Phobius"/>
    </source>
</evidence>
<sequence length="299" mass="30715" precursor="true">MLRKFLCIAALAVCAANSDAGVLGSSLTFDGSPDGLTDDSVGVFIDTNSDGFADVIQGVVYLGASTKTDPDSIYNVTGGNLYAAYSIGLDLVSATATQQDYTGTAAPAGFSVLDIVNSLSQPVTDLATTFRSAGSAALAIFTDNGSATQSTNLSAFKNTGAANSALDLNYTGTATEFDVVMVAGFDGIDDYYTITNYILGGGFFTGTFDGAFTVLRDEFNSSVQYVPIDDGVALGDIVIASQGNDPAGAGSFSRDNTNGFTFGDEANFLINPVPEPATVLAFVGIGAIGLGARRRRRTA</sequence>
<dbReference type="EMBL" id="SJPI01000001">
    <property type="protein sequence ID" value="TWT54657.1"/>
    <property type="molecule type" value="Genomic_DNA"/>
</dbReference>
<evidence type="ECO:0000313" key="5">
    <source>
        <dbReference type="Proteomes" id="UP000316598"/>
    </source>
</evidence>
<feature type="domain" description="Ice-binding protein C-terminal" evidence="3">
    <location>
        <begin position="272"/>
        <end position="295"/>
    </location>
</feature>
<dbReference type="RefSeq" id="WP_146514669.1">
    <property type="nucleotide sequence ID" value="NZ_SJPI01000001.1"/>
</dbReference>
<evidence type="ECO:0000256" key="2">
    <source>
        <dbReference type="SAM" id="SignalP"/>
    </source>
</evidence>
<keyword evidence="1" id="KW-0472">Membrane</keyword>
<gene>
    <name evidence="4" type="ORF">Pla22_23070</name>
</gene>
<keyword evidence="1" id="KW-1133">Transmembrane helix</keyword>
<organism evidence="4 5">
    <name type="scientific">Rubripirellula amarantea</name>
    <dbReference type="NCBI Taxonomy" id="2527999"/>
    <lineage>
        <taxon>Bacteria</taxon>
        <taxon>Pseudomonadati</taxon>
        <taxon>Planctomycetota</taxon>
        <taxon>Planctomycetia</taxon>
        <taxon>Pirellulales</taxon>
        <taxon>Pirellulaceae</taxon>
        <taxon>Rubripirellula</taxon>
    </lineage>
</organism>
<dbReference type="InterPro" id="IPR013424">
    <property type="entry name" value="Ice-binding_C"/>
</dbReference>
<proteinExistence type="predicted"/>
<keyword evidence="2" id="KW-0732">Signal</keyword>
<reference evidence="4 5" key="1">
    <citation type="submission" date="2019-02" db="EMBL/GenBank/DDBJ databases">
        <title>Deep-cultivation of Planctomycetes and their phenomic and genomic characterization uncovers novel biology.</title>
        <authorList>
            <person name="Wiegand S."/>
            <person name="Jogler M."/>
            <person name="Boedeker C."/>
            <person name="Pinto D."/>
            <person name="Vollmers J."/>
            <person name="Rivas-Marin E."/>
            <person name="Kohn T."/>
            <person name="Peeters S.H."/>
            <person name="Heuer A."/>
            <person name="Rast P."/>
            <person name="Oberbeckmann S."/>
            <person name="Bunk B."/>
            <person name="Jeske O."/>
            <person name="Meyerdierks A."/>
            <person name="Storesund J.E."/>
            <person name="Kallscheuer N."/>
            <person name="Luecker S."/>
            <person name="Lage O.M."/>
            <person name="Pohl T."/>
            <person name="Merkel B.J."/>
            <person name="Hornburger P."/>
            <person name="Mueller R.-W."/>
            <person name="Bruemmer F."/>
            <person name="Labrenz M."/>
            <person name="Spormann A.M."/>
            <person name="Op Den Camp H."/>
            <person name="Overmann J."/>
            <person name="Amann R."/>
            <person name="Jetten M.S.M."/>
            <person name="Mascher T."/>
            <person name="Medema M.H."/>
            <person name="Devos D.P."/>
            <person name="Kaster A.-K."/>
            <person name="Ovreas L."/>
            <person name="Rohde M."/>
            <person name="Galperin M.Y."/>
            <person name="Jogler C."/>
        </authorList>
    </citation>
    <scope>NUCLEOTIDE SEQUENCE [LARGE SCALE GENOMIC DNA]</scope>
    <source>
        <strain evidence="4 5">Pla22</strain>
    </source>
</reference>
<feature type="chain" id="PRO_5022919399" evidence="2">
    <location>
        <begin position="21"/>
        <end position="299"/>
    </location>
</feature>
<accession>A0A5C5WVD0</accession>
<dbReference type="Pfam" id="PF07589">
    <property type="entry name" value="PEP-CTERM"/>
    <property type="match status" value="1"/>
</dbReference>
<dbReference type="Proteomes" id="UP000316598">
    <property type="component" value="Unassembled WGS sequence"/>
</dbReference>
<keyword evidence="5" id="KW-1185">Reference proteome</keyword>
<dbReference type="NCBIfam" id="TIGR02595">
    <property type="entry name" value="PEP_CTERM"/>
    <property type="match status" value="1"/>
</dbReference>
<keyword evidence="1" id="KW-0812">Transmembrane</keyword>
<feature type="transmembrane region" description="Helical" evidence="1">
    <location>
        <begin position="276"/>
        <end position="292"/>
    </location>
</feature>
<evidence type="ECO:0000313" key="4">
    <source>
        <dbReference type="EMBL" id="TWT54657.1"/>
    </source>
</evidence>